<name>A0A812JJ40_9DINO</name>
<dbReference type="SUPFAM" id="SSF50965">
    <property type="entry name" value="Galactose oxidase, central domain"/>
    <property type="match status" value="1"/>
</dbReference>
<evidence type="ECO:0000313" key="2">
    <source>
        <dbReference type="Proteomes" id="UP000601435"/>
    </source>
</evidence>
<organism evidence="1 2">
    <name type="scientific">Symbiodinium necroappetens</name>
    <dbReference type="NCBI Taxonomy" id="1628268"/>
    <lineage>
        <taxon>Eukaryota</taxon>
        <taxon>Sar</taxon>
        <taxon>Alveolata</taxon>
        <taxon>Dinophyceae</taxon>
        <taxon>Suessiales</taxon>
        <taxon>Symbiodiniaceae</taxon>
        <taxon>Symbiodinium</taxon>
    </lineage>
</organism>
<dbReference type="InterPro" id="IPR015915">
    <property type="entry name" value="Kelch-typ_b-propeller"/>
</dbReference>
<dbReference type="InterPro" id="IPR011043">
    <property type="entry name" value="Gal_Oxase/kelch_b-propeller"/>
</dbReference>
<protein>
    <submittedName>
        <fullName evidence="1">Uncharacterized protein</fullName>
    </submittedName>
</protein>
<dbReference type="Gene3D" id="2.120.10.80">
    <property type="entry name" value="Kelch-type beta propeller"/>
    <property type="match status" value="1"/>
</dbReference>
<dbReference type="EMBL" id="CAJNJA010006253">
    <property type="protein sequence ID" value="CAE7207871.1"/>
    <property type="molecule type" value="Genomic_DNA"/>
</dbReference>
<accession>A0A812JJ40</accession>
<dbReference type="OrthoDB" id="10251809at2759"/>
<comment type="caution">
    <text evidence="1">The sequence shown here is derived from an EMBL/GenBank/DDBJ whole genome shotgun (WGS) entry which is preliminary data.</text>
</comment>
<sequence>MGDPPWTPRSRQASAGLSDGAVLMLGGLGNEGPIQEVWQWTPSPTNILEGAWSRTEKLPPWNGRFDAAAIQQVTAESEQVVLMGGNDNQNRGDVWRWLRSPAIIELQLDESEETGSQARECVSHYGRRLSGTQSTV</sequence>
<reference evidence="1" key="1">
    <citation type="submission" date="2021-02" db="EMBL/GenBank/DDBJ databases">
        <authorList>
            <person name="Dougan E. K."/>
            <person name="Rhodes N."/>
            <person name="Thang M."/>
            <person name="Chan C."/>
        </authorList>
    </citation>
    <scope>NUCLEOTIDE SEQUENCE</scope>
</reference>
<keyword evidence="2" id="KW-1185">Reference proteome</keyword>
<proteinExistence type="predicted"/>
<dbReference type="AlphaFoldDB" id="A0A812JJ40"/>
<gene>
    <name evidence="1" type="ORF">SNEC2469_LOCUS1903</name>
</gene>
<evidence type="ECO:0000313" key="1">
    <source>
        <dbReference type="EMBL" id="CAE7207871.1"/>
    </source>
</evidence>
<dbReference type="Proteomes" id="UP000601435">
    <property type="component" value="Unassembled WGS sequence"/>
</dbReference>